<dbReference type="Proteomes" id="UP000683925">
    <property type="component" value="Unassembled WGS sequence"/>
</dbReference>
<evidence type="ECO:0000313" key="1">
    <source>
        <dbReference type="EMBL" id="CAD8180188.1"/>
    </source>
</evidence>
<proteinExistence type="predicted"/>
<comment type="caution">
    <text evidence="1">The sequence shown here is derived from an EMBL/GenBank/DDBJ whole genome shotgun (WGS) entry which is preliminary data.</text>
</comment>
<sequence>MNKLEHFQILIRKYFQLPKLIFNIKIANVPYKITWLHYQSTDHNLQTQLSESQAQNIENKIFLLKNNRTLLSIIILSTFRFQINQDFAIKQLYPKDYCYQYIVKITNLHQLSQLFFQQSLSVEQYTIKYGITVIEFVHYLLL</sequence>
<evidence type="ECO:0000313" key="2">
    <source>
        <dbReference type="Proteomes" id="UP000683925"/>
    </source>
</evidence>
<accession>A0A8S1VQ88</accession>
<gene>
    <name evidence="1" type="ORF">POCTA_138.1.T0740189</name>
</gene>
<keyword evidence="2" id="KW-1185">Reference proteome</keyword>
<dbReference type="EMBL" id="CAJJDP010000073">
    <property type="protein sequence ID" value="CAD8180188.1"/>
    <property type="molecule type" value="Genomic_DNA"/>
</dbReference>
<protein>
    <submittedName>
        <fullName evidence="1">Uncharacterized protein</fullName>
    </submittedName>
</protein>
<dbReference type="AlphaFoldDB" id="A0A8S1VQ88"/>
<reference evidence="1" key="1">
    <citation type="submission" date="2021-01" db="EMBL/GenBank/DDBJ databases">
        <authorList>
            <consortium name="Genoscope - CEA"/>
            <person name="William W."/>
        </authorList>
    </citation>
    <scope>NUCLEOTIDE SEQUENCE</scope>
</reference>
<name>A0A8S1VQ88_PAROT</name>
<organism evidence="1 2">
    <name type="scientific">Paramecium octaurelia</name>
    <dbReference type="NCBI Taxonomy" id="43137"/>
    <lineage>
        <taxon>Eukaryota</taxon>
        <taxon>Sar</taxon>
        <taxon>Alveolata</taxon>
        <taxon>Ciliophora</taxon>
        <taxon>Intramacronucleata</taxon>
        <taxon>Oligohymenophorea</taxon>
        <taxon>Peniculida</taxon>
        <taxon>Parameciidae</taxon>
        <taxon>Paramecium</taxon>
    </lineage>
</organism>